<reference evidence="1" key="2">
    <citation type="submission" date="2020-09" db="EMBL/GenBank/DDBJ databases">
        <authorList>
            <person name="Sun Q."/>
            <person name="Ohkuma M."/>
        </authorList>
    </citation>
    <scope>NUCLEOTIDE SEQUENCE</scope>
    <source>
        <strain evidence="1">JCM 3091</strain>
    </source>
</reference>
<sequence>MSVDLTWDGRGVVFIGGVELPAAPDALTVTNPVSLELTNVWSL</sequence>
<comment type="caution">
    <text evidence="1">The sequence shown here is derived from an EMBL/GenBank/DDBJ whole genome shotgun (WGS) entry which is preliminary data.</text>
</comment>
<name>A0A8J3BQA8_9ACTN</name>
<dbReference type="EMBL" id="BMQC01000018">
    <property type="protein sequence ID" value="GGK40544.1"/>
    <property type="molecule type" value="Genomic_DNA"/>
</dbReference>
<organism evidence="1 2">
    <name type="scientific">Pilimelia terevasa</name>
    <dbReference type="NCBI Taxonomy" id="53372"/>
    <lineage>
        <taxon>Bacteria</taxon>
        <taxon>Bacillati</taxon>
        <taxon>Actinomycetota</taxon>
        <taxon>Actinomycetes</taxon>
        <taxon>Micromonosporales</taxon>
        <taxon>Micromonosporaceae</taxon>
        <taxon>Pilimelia</taxon>
    </lineage>
</organism>
<reference evidence="1" key="1">
    <citation type="journal article" date="2014" name="Int. J. Syst. Evol. Microbiol.">
        <title>Complete genome sequence of Corynebacterium casei LMG S-19264T (=DSM 44701T), isolated from a smear-ripened cheese.</title>
        <authorList>
            <consortium name="US DOE Joint Genome Institute (JGI-PGF)"/>
            <person name="Walter F."/>
            <person name="Albersmeier A."/>
            <person name="Kalinowski J."/>
            <person name="Ruckert C."/>
        </authorList>
    </citation>
    <scope>NUCLEOTIDE SEQUENCE</scope>
    <source>
        <strain evidence="1">JCM 3091</strain>
    </source>
</reference>
<accession>A0A8J3BQA8</accession>
<dbReference type="AlphaFoldDB" id="A0A8J3BQA8"/>
<evidence type="ECO:0000313" key="2">
    <source>
        <dbReference type="Proteomes" id="UP000662200"/>
    </source>
</evidence>
<protein>
    <submittedName>
        <fullName evidence="1">Uncharacterized protein</fullName>
    </submittedName>
</protein>
<evidence type="ECO:0000313" key="1">
    <source>
        <dbReference type="EMBL" id="GGK40544.1"/>
    </source>
</evidence>
<gene>
    <name evidence="1" type="ORF">GCM10010124_36660</name>
</gene>
<proteinExistence type="predicted"/>
<keyword evidence="2" id="KW-1185">Reference proteome</keyword>
<dbReference type="Proteomes" id="UP000662200">
    <property type="component" value="Unassembled WGS sequence"/>
</dbReference>